<feature type="domain" description="Plastocyanin-like" evidence="8">
    <location>
        <begin position="914"/>
        <end position="1033"/>
    </location>
</feature>
<evidence type="ECO:0000259" key="10">
    <source>
        <dbReference type="Pfam" id="PF07732"/>
    </source>
</evidence>
<evidence type="ECO:0000256" key="6">
    <source>
        <dbReference type="SAM" id="Phobius"/>
    </source>
</evidence>
<keyword evidence="2" id="KW-0479">Metal-binding</keyword>
<dbReference type="PANTHER" id="PTHR11709:SF394">
    <property type="entry name" value="FI03373P-RELATED"/>
    <property type="match status" value="1"/>
</dbReference>
<accession>A0AA36BIM7</accession>
<keyword evidence="12" id="KW-1185">Reference proteome</keyword>
<feature type="domain" description="Plastocyanin-like" evidence="10">
    <location>
        <begin position="756"/>
        <end position="859"/>
    </location>
</feature>
<dbReference type="PROSITE" id="PS00079">
    <property type="entry name" value="MULTICOPPER_OXIDASE1"/>
    <property type="match status" value="1"/>
</dbReference>
<keyword evidence="4" id="KW-0186">Copper</keyword>
<reference evidence="11" key="1">
    <citation type="submission" date="2023-08" db="EMBL/GenBank/DDBJ databases">
        <authorList>
            <person name="Alioto T."/>
            <person name="Alioto T."/>
            <person name="Gomez Garrido J."/>
        </authorList>
    </citation>
    <scope>NUCLEOTIDE SEQUENCE</scope>
</reference>
<dbReference type="InterPro" id="IPR011707">
    <property type="entry name" value="Cu-oxidase-like_N"/>
</dbReference>
<feature type="domain" description="Plastocyanin-like" evidence="9">
    <location>
        <begin position="1134"/>
        <end position="1285"/>
    </location>
</feature>
<sequence length="1375" mass="155143">MIHFNVIVFLLGLFSPLVYSHGCRMEDDVCEFKLVISYKLTMVVNRTLVKPYNGKLYRYDVTRFTDAQPIPTDEVITMDGFSESVKVIAVNGTVPGPTIEVYKGQTVIIEVENELFSEGTTMHWHGIHQKGTPYMDGVPWVTQCPILPGQSFRYEFNITQTGTFWYHSHLGTQRNMGLFGAFIIHEKTKPKMEEHVMLITEYNHNWDADMSIIKPRLGHYLDGEMIGRTKSLDGAFFTPLNVDSVLVNGRGRYYDESGKHNGAPLTVFEVESGKEYRFRVIAAGALYPFEVSVDGHQIVIVASDGYGLKPTPVDYFIINPGERFDFTIHANNSVGNFWIRGKTLQMGKNNTFEAILRYKGAPVEEPNSKVSDCVQQKNCILLNCPFLYYPEKSNKRCLQFDDLESNNPTQAPSFRSGKFEEYFLNFAFFGVPGKMHASTNGRRFLEPTVNPLIQPIETDSLCDNANCGVDKMCRCTYSISLKPDDTVQIVMTSLGRGNSDSHPMHLHGHSFYVVKMGFPKYNETSGQILSNNKDIDCRGDPKKNYCNDATWSNSNWEGDNIPGIKLENAPRKDTIMVPKGGYVVVRIVADNPGLWLMHCHIELHSMDGMALVFNESFARLPEIPDNLPKCHSFKKGVYNNRKDTGKNDKERNDQNCNGGINDPTISVHTGSTMIHFNVIVFLLGLLSPLVYSHGCRMEDDVCEFKLVISYKLTMLYNKILVQSHDGKLYRYDVTNFTNAQPIPTDKVITMDGFSESVKVITVNGTVPGPTIEVYNGQRVIIEVENGLFSEGTTIHWHGLHQRETSHMDGVPWVTQCPIQPGQSFRYEFNITQIGTYWYHSHIGTQRTMGVFGALILHEKTKRKMEEHVMVISDYNHDWDSDMSFLKVGMGLYMHKKKVDITRSVEGGLFSLFQFNSGTVNGRGRYYDESGKHNEAPLTVFEVESGKEYRFRVIAAGALYPFEVSVDGHQMVVIASDGYDITPTPVDYFIINPGERFDFTIHANNSVGNYWIRGQTLQMGKNNTFEAILRYKGAPVEEPNSTVSDCIQQKNCILLNCPFLYDPYKSDKPCLTFGDLESNYRDVPPFGPGKFKEHFLNFAFPGEPGNTPASINGRVFVEPTVNPLTQPNEIDSPCDKANCGVDKVCRCTHSINLKFGDTIQVVMTNLGKGKGFSHPIHMHGHSFYVVKMGFPKYNETTGEIINDTTDIDCRGDPKMNYCNDAAWSNSNWEGDNIPRMNLRNPPRKDVVMVPTGGYVVVRIRADNPGMWFVHCHIELHSKEGMALILNESFARLPEMPDNLPGCRSFKRSVYNIRKDTGKDVSKDRNGEDDKDDKGDNHGVADDYTVRVALGVLIAVVCILAILVVVLVFLVIRKQKN</sequence>
<dbReference type="GO" id="GO:0005886">
    <property type="term" value="C:plasma membrane"/>
    <property type="evidence" value="ECO:0007669"/>
    <property type="project" value="TreeGrafter"/>
</dbReference>
<name>A0AA36BIM7_OCTVU</name>
<dbReference type="InterPro" id="IPR033138">
    <property type="entry name" value="Cu_oxidase_CS"/>
</dbReference>
<protein>
    <submittedName>
        <fullName evidence="11">Laccase-like</fullName>
    </submittedName>
</protein>
<evidence type="ECO:0000259" key="9">
    <source>
        <dbReference type="Pfam" id="PF07731"/>
    </source>
</evidence>
<dbReference type="GO" id="GO:0006826">
    <property type="term" value="P:iron ion transport"/>
    <property type="evidence" value="ECO:0007669"/>
    <property type="project" value="TreeGrafter"/>
</dbReference>
<dbReference type="CDD" id="cd13905">
    <property type="entry name" value="CuRO_3_tcLLC2_insect_like"/>
    <property type="match status" value="2"/>
</dbReference>
<dbReference type="PANTHER" id="PTHR11709">
    <property type="entry name" value="MULTI-COPPER OXIDASE"/>
    <property type="match status" value="1"/>
</dbReference>
<dbReference type="FunFam" id="2.60.40.420:FF:000045">
    <property type="entry name" value="Laccase 2"/>
    <property type="match status" value="2"/>
</dbReference>
<dbReference type="SUPFAM" id="SSF49503">
    <property type="entry name" value="Cupredoxins"/>
    <property type="match status" value="6"/>
</dbReference>
<organism evidence="11 12">
    <name type="scientific">Octopus vulgaris</name>
    <name type="common">Common octopus</name>
    <dbReference type="NCBI Taxonomy" id="6645"/>
    <lineage>
        <taxon>Eukaryota</taxon>
        <taxon>Metazoa</taxon>
        <taxon>Spiralia</taxon>
        <taxon>Lophotrochozoa</taxon>
        <taxon>Mollusca</taxon>
        <taxon>Cephalopoda</taxon>
        <taxon>Coleoidea</taxon>
        <taxon>Octopodiformes</taxon>
        <taxon>Octopoda</taxon>
        <taxon>Incirrata</taxon>
        <taxon>Octopodidae</taxon>
        <taxon>Octopus</taxon>
    </lineage>
</organism>
<feature type="signal peptide" evidence="7">
    <location>
        <begin position="1"/>
        <end position="20"/>
    </location>
</feature>
<comment type="similarity">
    <text evidence="1">Belongs to the multicopper oxidase family.</text>
</comment>
<feature type="domain" description="Plastocyanin-like" evidence="9">
    <location>
        <begin position="468"/>
        <end position="616"/>
    </location>
</feature>
<evidence type="ECO:0000313" key="11">
    <source>
        <dbReference type="EMBL" id="CAI9735106.1"/>
    </source>
</evidence>
<evidence type="ECO:0000256" key="3">
    <source>
        <dbReference type="ARBA" id="ARBA00023002"/>
    </source>
</evidence>
<dbReference type="InterPro" id="IPR008972">
    <property type="entry name" value="Cupredoxin"/>
</dbReference>
<dbReference type="InterPro" id="IPR011706">
    <property type="entry name" value="Cu-oxidase_C"/>
</dbReference>
<evidence type="ECO:0000256" key="7">
    <source>
        <dbReference type="SAM" id="SignalP"/>
    </source>
</evidence>
<feature type="region of interest" description="Disordered" evidence="5">
    <location>
        <begin position="1315"/>
        <end position="1335"/>
    </location>
</feature>
<feature type="domain" description="Plastocyanin-like" evidence="10">
    <location>
        <begin position="84"/>
        <end position="188"/>
    </location>
</feature>
<feature type="transmembrane region" description="Helical" evidence="6">
    <location>
        <begin position="1346"/>
        <end position="1370"/>
    </location>
</feature>
<dbReference type="Proteomes" id="UP001162480">
    <property type="component" value="Chromosome 17"/>
</dbReference>
<keyword evidence="6" id="KW-1133">Transmembrane helix</keyword>
<dbReference type="FunFam" id="2.60.40.420:FF:000113">
    <property type="entry name" value="Uncharacterized protein"/>
    <property type="match status" value="1"/>
</dbReference>
<evidence type="ECO:0000256" key="1">
    <source>
        <dbReference type="ARBA" id="ARBA00010609"/>
    </source>
</evidence>
<dbReference type="Pfam" id="PF00394">
    <property type="entry name" value="Cu-oxidase"/>
    <property type="match status" value="2"/>
</dbReference>
<evidence type="ECO:0000256" key="2">
    <source>
        <dbReference type="ARBA" id="ARBA00022723"/>
    </source>
</evidence>
<dbReference type="CDD" id="cd13858">
    <property type="entry name" value="CuRO_1_tcLCC2_insect_like"/>
    <property type="match status" value="2"/>
</dbReference>
<dbReference type="InterPro" id="IPR002355">
    <property type="entry name" value="Cu_oxidase_Cu_BS"/>
</dbReference>
<dbReference type="CDD" id="cd13884">
    <property type="entry name" value="CuRO_2_tcLCC_insect_like"/>
    <property type="match status" value="2"/>
</dbReference>
<keyword evidence="3" id="KW-0560">Oxidoreductase</keyword>
<dbReference type="Pfam" id="PF07731">
    <property type="entry name" value="Cu-oxidase_2"/>
    <property type="match status" value="2"/>
</dbReference>
<evidence type="ECO:0000259" key="8">
    <source>
        <dbReference type="Pfam" id="PF00394"/>
    </source>
</evidence>
<keyword evidence="6" id="KW-0472">Membrane</keyword>
<gene>
    <name evidence="11" type="ORF">OCTVUL_1B004536</name>
</gene>
<dbReference type="Pfam" id="PF07732">
    <property type="entry name" value="Cu-oxidase_3"/>
    <property type="match status" value="2"/>
</dbReference>
<feature type="domain" description="Plastocyanin-like" evidence="8">
    <location>
        <begin position="238"/>
        <end position="361"/>
    </location>
</feature>
<keyword evidence="7" id="KW-0732">Signal</keyword>
<evidence type="ECO:0000256" key="4">
    <source>
        <dbReference type="ARBA" id="ARBA00023008"/>
    </source>
</evidence>
<dbReference type="GO" id="GO:0005507">
    <property type="term" value="F:copper ion binding"/>
    <property type="evidence" value="ECO:0007669"/>
    <property type="project" value="InterPro"/>
</dbReference>
<dbReference type="GO" id="GO:0016491">
    <property type="term" value="F:oxidoreductase activity"/>
    <property type="evidence" value="ECO:0007669"/>
    <property type="project" value="UniProtKB-KW"/>
</dbReference>
<evidence type="ECO:0000256" key="5">
    <source>
        <dbReference type="SAM" id="MobiDB-lite"/>
    </source>
</evidence>
<dbReference type="PROSITE" id="PS00080">
    <property type="entry name" value="MULTICOPPER_OXIDASE2"/>
    <property type="match status" value="2"/>
</dbReference>
<dbReference type="InterPro" id="IPR045087">
    <property type="entry name" value="Cu-oxidase_fam"/>
</dbReference>
<dbReference type="EMBL" id="OX597830">
    <property type="protein sequence ID" value="CAI9735106.1"/>
    <property type="molecule type" value="Genomic_DNA"/>
</dbReference>
<evidence type="ECO:0000313" key="12">
    <source>
        <dbReference type="Proteomes" id="UP001162480"/>
    </source>
</evidence>
<feature type="chain" id="PRO_5041342158" evidence="7">
    <location>
        <begin position="21"/>
        <end position="1375"/>
    </location>
</feature>
<keyword evidence="6" id="KW-0812">Transmembrane</keyword>
<dbReference type="Gene3D" id="2.60.40.420">
    <property type="entry name" value="Cupredoxins - blue copper proteins"/>
    <property type="match status" value="6"/>
</dbReference>
<proteinExistence type="inferred from homology"/>
<dbReference type="InterPro" id="IPR001117">
    <property type="entry name" value="Cu-oxidase_2nd"/>
</dbReference>